<reference evidence="2 3" key="1">
    <citation type="submission" date="2021-02" db="EMBL/GenBank/DDBJ databases">
        <title>Complete genome of Desulfoluna sp. strain ASN36.</title>
        <authorList>
            <person name="Takahashi A."/>
            <person name="Kojima H."/>
            <person name="Fukui M."/>
        </authorList>
    </citation>
    <scope>NUCLEOTIDE SEQUENCE [LARGE SCALE GENOMIC DNA]</scope>
    <source>
        <strain evidence="2 3">ASN36</strain>
    </source>
</reference>
<keyword evidence="1" id="KW-1133">Transmembrane helix</keyword>
<accession>A0ABN6F1G0</accession>
<dbReference type="EMBL" id="AP024488">
    <property type="protein sequence ID" value="BCS96312.1"/>
    <property type="molecule type" value="Genomic_DNA"/>
</dbReference>
<gene>
    <name evidence="2" type="ORF">DSLASN_19440</name>
</gene>
<name>A0ABN6F1G0_9BACT</name>
<evidence type="ECO:0000256" key="1">
    <source>
        <dbReference type="SAM" id="Phobius"/>
    </source>
</evidence>
<sequence>MHLGGFHFFSGILFLACCMALTSFYVYAAYVICVACRKTYVEIKRRFYDFRNYLGTIGGVFSSVDEGGYQAGSVNPSRSFVVLVYAFMGGQGHPIAFEDPPPLFFLNQTFFKQSSLLIIFLISVVYGLQRTEWMGNENTHYKAKEYYVVGQVVFLHRKVMALALHPENILIRPYTVVQEAIYSRGVRYLPEEDGERFVWKNQWFLYLYSRKLVRPKGVGDNTIEPQMVQLLDRYWETMEGMETHGIADPEMKKRYAFGFPVLATYYALYQGHYTGALMNSGKILRKTDFLIGRNYRILHWLDQLEGSWKQSGLLSEIVKTYPNIAAIHQGTTLDVLQDVSLTIVLKGEFSCDHSMIERLHQEYINAMSDDPSKNYFLLYSKKNMRQAKVLYQSSVYGARGGAANYLLSHICGKKMPNEKFNISSPKDGLLTKFYSKKRVEFVFREELKPLLMSSEKQ</sequence>
<organism evidence="2 3">
    <name type="scientific">Desulfoluna limicola</name>
    <dbReference type="NCBI Taxonomy" id="2810562"/>
    <lineage>
        <taxon>Bacteria</taxon>
        <taxon>Pseudomonadati</taxon>
        <taxon>Thermodesulfobacteriota</taxon>
        <taxon>Desulfobacteria</taxon>
        <taxon>Desulfobacterales</taxon>
        <taxon>Desulfolunaceae</taxon>
        <taxon>Desulfoluna</taxon>
    </lineage>
</organism>
<feature type="transmembrane region" description="Helical" evidence="1">
    <location>
        <begin position="12"/>
        <end position="36"/>
    </location>
</feature>
<evidence type="ECO:0000313" key="3">
    <source>
        <dbReference type="Proteomes" id="UP001320148"/>
    </source>
</evidence>
<feature type="transmembrane region" description="Helical" evidence="1">
    <location>
        <begin position="80"/>
        <end position="97"/>
    </location>
</feature>
<proteinExistence type="predicted"/>
<evidence type="ECO:0000313" key="2">
    <source>
        <dbReference type="EMBL" id="BCS96312.1"/>
    </source>
</evidence>
<protein>
    <submittedName>
        <fullName evidence="2">Uncharacterized protein</fullName>
    </submittedName>
</protein>
<keyword evidence="3" id="KW-1185">Reference proteome</keyword>
<feature type="transmembrane region" description="Helical" evidence="1">
    <location>
        <begin position="109"/>
        <end position="128"/>
    </location>
</feature>
<dbReference type="Proteomes" id="UP001320148">
    <property type="component" value="Chromosome"/>
</dbReference>
<keyword evidence="1" id="KW-0812">Transmembrane</keyword>
<keyword evidence="1" id="KW-0472">Membrane</keyword>